<dbReference type="Proteomes" id="UP000292781">
    <property type="component" value="Unassembled WGS sequence"/>
</dbReference>
<dbReference type="EMBL" id="SJFN01000007">
    <property type="protein sequence ID" value="TBW39555.1"/>
    <property type="molecule type" value="Genomic_DNA"/>
</dbReference>
<proteinExistence type="predicted"/>
<reference evidence="1 2" key="1">
    <citation type="submission" date="2019-02" db="EMBL/GenBank/DDBJ databases">
        <title>Siculibacillus lacustris gen. nov., sp. nov., a new rosette-forming bacterium isolated from a freshwater crater lake (Lake St. Ana, Romania).</title>
        <authorList>
            <person name="Felfoldi T."/>
            <person name="Marton Z."/>
            <person name="Szabo A."/>
            <person name="Mentes A."/>
            <person name="Boka K."/>
            <person name="Marialigeti K."/>
            <person name="Mathe I."/>
            <person name="Koncz M."/>
            <person name="Schumann P."/>
            <person name="Toth E."/>
        </authorList>
    </citation>
    <scope>NUCLEOTIDE SEQUENCE [LARGE SCALE GENOMIC DNA]</scope>
    <source>
        <strain evidence="1 2">SA-279</strain>
    </source>
</reference>
<keyword evidence="2" id="KW-1185">Reference proteome</keyword>
<accession>A0A4Q9VWS7</accession>
<gene>
    <name evidence="1" type="ORF">EYW49_06715</name>
</gene>
<evidence type="ECO:0000313" key="1">
    <source>
        <dbReference type="EMBL" id="TBW39555.1"/>
    </source>
</evidence>
<sequence>MTYLVAAGARPYNYGGESPLENPVGRVVFGADTPEEIVAGVVSTWVDAGMPTRLPWGCLRLNYPEIEENRVPLV</sequence>
<dbReference type="AlphaFoldDB" id="A0A4Q9VWS7"/>
<evidence type="ECO:0000313" key="2">
    <source>
        <dbReference type="Proteomes" id="UP000292781"/>
    </source>
</evidence>
<name>A0A4Q9VWS7_9HYPH</name>
<protein>
    <submittedName>
        <fullName evidence="1">Uncharacterized protein</fullName>
    </submittedName>
</protein>
<organism evidence="1 2">
    <name type="scientific">Siculibacillus lacustris</name>
    <dbReference type="NCBI Taxonomy" id="1549641"/>
    <lineage>
        <taxon>Bacteria</taxon>
        <taxon>Pseudomonadati</taxon>
        <taxon>Pseudomonadota</taxon>
        <taxon>Alphaproteobacteria</taxon>
        <taxon>Hyphomicrobiales</taxon>
        <taxon>Ancalomicrobiaceae</taxon>
        <taxon>Siculibacillus</taxon>
    </lineage>
</organism>
<comment type="caution">
    <text evidence="1">The sequence shown here is derived from an EMBL/GenBank/DDBJ whole genome shotgun (WGS) entry which is preliminary data.</text>
</comment>
<dbReference type="RefSeq" id="WP_131307488.1">
    <property type="nucleotide sequence ID" value="NZ_SJFN01000007.1"/>
</dbReference>